<sequence length="76" mass="8136">MLAIAIEGHYAHPGLQPAEVLANLASILNWPESRTSWKTLAQADNAAARALLDTAPISPVDREKLAHGTVEALLRV</sequence>
<accession>G8RH39</accession>
<dbReference type="eggNOG" id="ENOG50323XD">
    <property type="taxonomic scope" value="Bacteria"/>
</dbReference>
<dbReference type="RefSeq" id="WP_014211153.1">
    <property type="nucleotide sequence ID" value="NC_016604.1"/>
</dbReference>
<dbReference type="KEGG" id="mrh:MycrhN_2765"/>
<keyword evidence="2" id="KW-1185">Reference proteome</keyword>
<gene>
    <name evidence="1" type="ordered locus">MycrhN_2765</name>
</gene>
<dbReference type="EMBL" id="CP003169">
    <property type="protein sequence ID" value="AEV73343.1"/>
    <property type="molecule type" value="Genomic_DNA"/>
</dbReference>
<dbReference type="HOGENOM" id="CLU_2650614_0_0_11"/>
<organism evidence="1 2">
    <name type="scientific">Mycolicibacterium rhodesiae (strain NBB3)</name>
    <name type="common">Mycobacterium rhodesiae</name>
    <dbReference type="NCBI Taxonomy" id="710685"/>
    <lineage>
        <taxon>Bacteria</taxon>
        <taxon>Bacillati</taxon>
        <taxon>Actinomycetota</taxon>
        <taxon>Actinomycetes</taxon>
        <taxon>Mycobacteriales</taxon>
        <taxon>Mycobacteriaceae</taxon>
        <taxon>Mycolicibacterium</taxon>
    </lineage>
</organism>
<name>G8RH39_MYCRN</name>
<reference evidence="1 2" key="1">
    <citation type="submission" date="2011-12" db="EMBL/GenBank/DDBJ databases">
        <title>Complete sequence of Mycobacterium rhodesiae NBB3.</title>
        <authorList>
            <consortium name="US DOE Joint Genome Institute"/>
            <person name="Lucas S."/>
            <person name="Han J."/>
            <person name="Lapidus A."/>
            <person name="Cheng J.-F."/>
            <person name="Goodwin L."/>
            <person name="Pitluck S."/>
            <person name="Peters L."/>
            <person name="Mikhailova N."/>
            <person name="Gu W."/>
            <person name="Detter J.C."/>
            <person name="Han C."/>
            <person name="Tapia R."/>
            <person name="Land M."/>
            <person name="Hauser L."/>
            <person name="Kyrpides N."/>
            <person name="Ivanova N."/>
            <person name="Pagani I."/>
            <person name="Mattes T."/>
            <person name="Holmes A."/>
            <person name="Rutledge P."/>
            <person name="Paulsen I."/>
            <person name="Coleman N."/>
            <person name="Woyke T."/>
        </authorList>
    </citation>
    <scope>NUCLEOTIDE SEQUENCE [LARGE SCALE GENOMIC DNA]</scope>
    <source>
        <strain evidence="1 2">NBB3</strain>
    </source>
</reference>
<proteinExistence type="predicted"/>
<protein>
    <submittedName>
        <fullName evidence="1">Uncharacterized protein</fullName>
    </submittedName>
</protein>
<evidence type="ECO:0000313" key="1">
    <source>
        <dbReference type="EMBL" id="AEV73343.1"/>
    </source>
</evidence>
<dbReference type="PATRIC" id="fig|710685.3.peg.2753"/>
<evidence type="ECO:0000313" key="2">
    <source>
        <dbReference type="Proteomes" id="UP000005442"/>
    </source>
</evidence>
<dbReference type="AlphaFoldDB" id="G8RH39"/>
<dbReference type="Proteomes" id="UP000005442">
    <property type="component" value="Chromosome"/>
</dbReference>